<reference evidence="1" key="1">
    <citation type="submission" date="2018-05" db="EMBL/GenBank/DDBJ databases">
        <authorList>
            <person name="Lanie J.A."/>
            <person name="Ng W.-L."/>
            <person name="Kazmierczak K.M."/>
            <person name="Andrzejewski T.M."/>
            <person name="Davidsen T.M."/>
            <person name="Wayne K.J."/>
            <person name="Tettelin H."/>
            <person name="Glass J.I."/>
            <person name="Rusch D."/>
            <person name="Podicherti R."/>
            <person name="Tsui H.-C.T."/>
            <person name="Winkler M.E."/>
        </authorList>
    </citation>
    <scope>NUCLEOTIDE SEQUENCE</scope>
</reference>
<feature type="non-terminal residue" evidence="1">
    <location>
        <position position="1"/>
    </location>
</feature>
<name>A0A382D2E9_9ZZZZ</name>
<proteinExistence type="predicted"/>
<protein>
    <submittedName>
        <fullName evidence="1">Uncharacterized protein</fullName>
    </submittedName>
</protein>
<gene>
    <name evidence="1" type="ORF">METZ01_LOCUS185520</name>
</gene>
<evidence type="ECO:0000313" key="1">
    <source>
        <dbReference type="EMBL" id="SVB32666.1"/>
    </source>
</evidence>
<dbReference type="EMBL" id="UINC01037334">
    <property type="protein sequence ID" value="SVB32666.1"/>
    <property type="molecule type" value="Genomic_DNA"/>
</dbReference>
<accession>A0A382D2E9</accession>
<dbReference type="AlphaFoldDB" id="A0A382D2E9"/>
<organism evidence="1">
    <name type="scientific">marine metagenome</name>
    <dbReference type="NCBI Taxonomy" id="408172"/>
    <lineage>
        <taxon>unclassified sequences</taxon>
        <taxon>metagenomes</taxon>
        <taxon>ecological metagenomes</taxon>
    </lineage>
</organism>
<sequence length="306" mass="33115">LALTEHTKVYIDEVYYDPDPSLSKMSIRMAMGTARFASGAGQRIKKTNIDIRTPTASIAIRGTDFTTTIDELGRSLVILLPDRFGDASGEISVSNEAGTVILTEAYAATMVATLDSYPTNPVQILGITVNQIDNMFIVRPPPAVQQAVEEAARDDADQDQGILDVDFLEFNELDTNELDKTKEDLEFTELDIDALSVDFLTDVLDVVEALDKAVRGSVAVGGSADAGGGTGGLNLVGATIGFNKDSQYNVFLEDERLVFFRDVNGVIEITFNKDSEVFLETIVDGYEGIITLNNGGQIEVVIIQTN</sequence>